<protein>
    <submittedName>
        <fullName evidence="1">Uncharacterized protein</fullName>
    </submittedName>
</protein>
<evidence type="ECO:0000313" key="2">
    <source>
        <dbReference type="Proteomes" id="UP001367508"/>
    </source>
</evidence>
<dbReference type="Proteomes" id="UP001367508">
    <property type="component" value="Unassembled WGS sequence"/>
</dbReference>
<gene>
    <name evidence="1" type="ORF">VNO77_23106</name>
</gene>
<dbReference type="AlphaFoldDB" id="A0AAN9L4R8"/>
<dbReference type="EMBL" id="JAYMYQ010000005">
    <property type="protein sequence ID" value="KAK7328966.1"/>
    <property type="molecule type" value="Genomic_DNA"/>
</dbReference>
<sequence>MPLGVAAALHGFNIGSIWLIFPFRSPVSPWLPERGQAPGDAHCPIIETLSFFKLWTLSEGQIGPGFGLCTRYTCSTSCTIHQPGYRSAHPGAKVVCHKARSLSLLKALLEPSTLALSENSTWTHQSCLVRARRPFPCFVADPVTAIVAADLVTPLRLYGSRTSRISGLSSRVTDLGHHVRRLTRSLPSYDAHDLNARIAFAFS</sequence>
<reference evidence="1 2" key="1">
    <citation type="submission" date="2024-01" db="EMBL/GenBank/DDBJ databases">
        <title>The genomes of 5 underutilized Papilionoideae crops provide insights into root nodulation and disease resistanc.</title>
        <authorList>
            <person name="Jiang F."/>
        </authorList>
    </citation>
    <scope>NUCLEOTIDE SEQUENCE [LARGE SCALE GENOMIC DNA]</scope>
    <source>
        <strain evidence="1">LVBAO_FW01</strain>
        <tissue evidence="1">Leaves</tissue>
    </source>
</reference>
<organism evidence="1 2">
    <name type="scientific">Canavalia gladiata</name>
    <name type="common">Sword bean</name>
    <name type="synonym">Dolichos gladiatus</name>
    <dbReference type="NCBI Taxonomy" id="3824"/>
    <lineage>
        <taxon>Eukaryota</taxon>
        <taxon>Viridiplantae</taxon>
        <taxon>Streptophyta</taxon>
        <taxon>Embryophyta</taxon>
        <taxon>Tracheophyta</taxon>
        <taxon>Spermatophyta</taxon>
        <taxon>Magnoliopsida</taxon>
        <taxon>eudicotyledons</taxon>
        <taxon>Gunneridae</taxon>
        <taxon>Pentapetalae</taxon>
        <taxon>rosids</taxon>
        <taxon>fabids</taxon>
        <taxon>Fabales</taxon>
        <taxon>Fabaceae</taxon>
        <taxon>Papilionoideae</taxon>
        <taxon>50 kb inversion clade</taxon>
        <taxon>NPAAA clade</taxon>
        <taxon>indigoferoid/millettioid clade</taxon>
        <taxon>Phaseoleae</taxon>
        <taxon>Canavalia</taxon>
    </lineage>
</organism>
<evidence type="ECO:0000313" key="1">
    <source>
        <dbReference type="EMBL" id="KAK7328966.1"/>
    </source>
</evidence>
<comment type="caution">
    <text evidence="1">The sequence shown here is derived from an EMBL/GenBank/DDBJ whole genome shotgun (WGS) entry which is preliminary data.</text>
</comment>
<keyword evidence="2" id="KW-1185">Reference proteome</keyword>
<accession>A0AAN9L4R8</accession>
<name>A0AAN9L4R8_CANGL</name>
<proteinExistence type="predicted"/>